<reference evidence="1" key="1">
    <citation type="submission" date="2020-11" db="EMBL/GenBank/DDBJ databases">
        <authorList>
            <consortium name="DOE Joint Genome Institute"/>
            <person name="Ahrendt S."/>
            <person name="Riley R."/>
            <person name="Andreopoulos W."/>
            <person name="LaButti K."/>
            <person name="Pangilinan J."/>
            <person name="Ruiz-duenas F.J."/>
            <person name="Barrasa J.M."/>
            <person name="Sanchez-Garcia M."/>
            <person name="Camarero S."/>
            <person name="Miyauchi S."/>
            <person name="Serrano A."/>
            <person name="Linde D."/>
            <person name="Babiker R."/>
            <person name="Drula E."/>
            <person name="Ayuso-Fernandez I."/>
            <person name="Pacheco R."/>
            <person name="Padilla G."/>
            <person name="Ferreira P."/>
            <person name="Barriuso J."/>
            <person name="Kellner H."/>
            <person name="Castanera R."/>
            <person name="Alfaro M."/>
            <person name="Ramirez L."/>
            <person name="Pisabarro A.G."/>
            <person name="Kuo A."/>
            <person name="Tritt A."/>
            <person name="Lipzen A."/>
            <person name="He G."/>
            <person name="Yan M."/>
            <person name="Ng V."/>
            <person name="Cullen D."/>
            <person name="Martin F."/>
            <person name="Rosso M.-N."/>
            <person name="Henrissat B."/>
            <person name="Hibbett D."/>
            <person name="Martinez A.T."/>
            <person name="Grigoriev I.V."/>
        </authorList>
    </citation>
    <scope>NUCLEOTIDE SEQUENCE</scope>
    <source>
        <strain evidence="1">AH 44721</strain>
    </source>
</reference>
<keyword evidence="2" id="KW-1185">Reference proteome</keyword>
<dbReference type="GO" id="GO:0016853">
    <property type="term" value="F:isomerase activity"/>
    <property type="evidence" value="ECO:0007669"/>
    <property type="project" value="TreeGrafter"/>
</dbReference>
<dbReference type="Pfam" id="PF02567">
    <property type="entry name" value="PhzC-PhzF"/>
    <property type="match status" value="1"/>
</dbReference>
<dbReference type="PANTHER" id="PTHR13774">
    <property type="entry name" value="PHENAZINE BIOSYNTHESIS PROTEIN"/>
    <property type="match status" value="1"/>
</dbReference>
<sequence>MSSPPSPYLGNPLAIVHVPKELQESLSQSQKLKIANEFNLSETVFLHEGDPDGPIKIDIFMVGQELPFAGHPTVGSGWYLLSTHPSKETIILRTKAGDIPVIRGDTGKVQLQVPTNFKIHAPIAHPRVKIFQPRLVAKDYTNGLEGPEPLASIVKGMTFLLVELTSEDALARLQASPERISVTEIGDWGSFDV</sequence>
<evidence type="ECO:0000313" key="1">
    <source>
        <dbReference type="EMBL" id="KAF8884425.1"/>
    </source>
</evidence>
<dbReference type="AlphaFoldDB" id="A0A9P5TJB0"/>
<accession>A0A9P5TJB0</accession>
<comment type="caution">
    <text evidence="1">The sequence shown here is derived from an EMBL/GenBank/DDBJ whole genome shotgun (WGS) entry which is preliminary data.</text>
</comment>
<dbReference type="Proteomes" id="UP000724874">
    <property type="component" value="Unassembled WGS sequence"/>
</dbReference>
<dbReference type="OrthoDB" id="75169at2759"/>
<dbReference type="GO" id="GO:0005737">
    <property type="term" value="C:cytoplasm"/>
    <property type="evidence" value="ECO:0007669"/>
    <property type="project" value="TreeGrafter"/>
</dbReference>
<proteinExistence type="predicted"/>
<dbReference type="SUPFAM" id="SSF54506">
    <property type="entry name" value="Diaminopimelate epimerase-like"/>
    <property type="match status" value="1"/>
</dbReference>
<dbReference type="EMBL" id="JADNYJ010000108">
    <property type="protein sequence ID" value="KAF8884425.1"/>
    <property type="molecule type" value="Genomic_DNA"/>
</dbReference>
<organism evidence="1 2">
    <name type="scientific">Gymnopilus junonius</name>
    <name type="common">Spectacular rustgill mushroom</name>
    <name type="synonym">Gymnopilus spectabilis subsp. junonius</name>
    <dbReference type="NCBI Taxonomy" id="109634"/>
    <lineage>
        <taxon>Eukaryota</taxon>
        <taxon>Fungi</taxon>
        <taxon>Dikarya</taxon>
        <taxon>Basidiomycota</taxon>
        <taxon>Agaricomycotina</taxon>
        <taxon>Agaricomycetes</taxon>
        <taxon>Agaricomycetidae</taxon>
        <taxon>Agaricales</taxon>
        <taxon>Agaricineae</taxon>
        <taxon>Hymenogastraceae</taxon>
        <taxon>Gymnopilus</taxon>
    </lineage>
</organism>
<name>A0A9P5TJB0_GYMJU</name>
<evidence type="ECO:0008006" key="3">
    <source>
        <dbReference type="Google" id="ProtNLM"/>
    </source>
</evidence>
<dbReference type="InterPro" id="IPR003719">
    <property type="entry name" value="Phenazine_PhzF-like"/>
</dbReference>
<protein>
    <recommendedName>
        <fullName evidence="3">Phenazine biosynthesis protein</fullName>
    </recommendedName>
</protein>
<dbReference type="PANTHER" id="PTHR13774:SF32">
    <property type="entry name" value="ANTISENSE-ENHANCING SEQUENCE 1"/>
    <property type="match status" value="1"/>
</dbReference>
<evidence type="ECO:0000313" key="2">
    <source>
        <dbReference type="Proteomes" id="UP000724874"/>
    </source>
</evidence>
<gene>
    <name evidence="1" type="ORF">CPB84DRAFT_1789180</name>
</gene>
<dbReference type="Gene3D" id="3.10.310.10">
    <property type="entry name" value="Diaminopimelate Epimerase, Chain A, domain 1"/>
    <property type="match status" value="2"/>
</dbReference>